<gene>
    <name evidence="3" type="ORF">CCMP2556_LOCUS28285</name>
</gene>
<dbReference type="InterPro" id="IPR000253">
    <property type="entry name" value="FHA_dom"/>
</dbReference>
<feature type="domain" description="FHA" evidence="2">
    <location>
        <begin position="43"/>
        <end position="93"/>
    </location>
</feature>
<keyword evidence="4" id="KW-1185">Reference proteome</keyword>
<protein>
    <recommendedName>
        <fullName evidence="2">FHA domain-containing protein</fullName>
    </recommendedName>
</protein>
<evidence type="ECO:0000313" key="4">
    <source>
        <dbReference type="Proteomes" id="UP001642484"/>
    </source>
</evidence>
<comment type="caution">
    <text evidence="3">The sequence shown here is derived from an EMBL/GenBank/DDBJ whole genome shotgun (WGS) entry which is preliminary data.</text>
</comment>
<dbReference type="Gene3D" id="2.60.200.20">
    <property type="match status" value="1"/>
</dbReference>
<dbReference type="InterPro" id="IPR008984">
    <property type="entry name" value="SMAD_FHA_dom_sf"/>
</dbReference>
<proteinExistence type="predicted"/>
<dbReference type="Pfam" id="PF00498">
    <property type="entry name" value="FHA"/>
    <property type="match status" value="1"/>
</dbReference>
<dbReference type="SUPFAM" id="SSF49879">
    <property type="entry name" value="SMAD/FHA domain"/>
    <property type="match status" value="1"/>
</dbReference>
<name>A0ABP0N1I2_9DINO</name>
<dbReference type="InterPro" id="IPR050923">
    <property type="entry name" value="Cell_Proc_Reg/RNA_Proc"/>
</dbReference>
<accession>A0ABP0N1I2</accession>
<organism evidence="3 4">
    <name type="scientific">Durusdinium trenchii</name>
    <dbReference type="NCBI Taxonomy" id="1381693"/>
    <lineage>
        <taxon>Eukaryota</taxon>
        <taxon>Sar</taxon>
        <taxon>Alveolata</taxon>
        <taxon>Dinophyceae</taxon>
        <taxon>Suessiales</taxon>
        <taxon>Symbiodiniaceae</taxon>
        <taxon>Durusdinium</taxon>
    </lineage>
</organism>
<dbReference type="Proteomes" id="UP001642484">
    <property type="component" value="Unassembled WGS sequence"/>
</dbReference>
<evidence type="ECO:0000313" key="3">
    <source>
        <dbReference type="EMBL" id="CAK9057293.1"/>
    </source>
</evidence>
<dbReference type="PROSITE" id="PS50006">
    <property type="entry name" value="FHA_DOMAIN"/>
    <property type="match status" value="1"/>
</dbReference>
<sequence length="181" mass="20106">MEGQFRRPKWCSAPRSPERHKSQLRALGNEDERSWEVLDKSVYTVGRHETADFQLQGELVSRIHAAVLQDVEGERYLVDLKSTHGTFLESKRLKAHEPVKWPEGQMASFGFGPKAVFMVLGSMGEVAPPAKRPKTEPQDAAGAHWGGTKAECALSRSTLVFLNRSKKRKEEISGACKGGGF</sequence>
<evidence type="ECO:0000259" key="2">
    <source>
        <dbReference type="PROSITE" id="PS50006"/>
    </source>
</evidence>
<evidence type="ECO:0000256" key="1">
    <source>
        <dbReference type="SAM" id="MobiDB-lite"/>
    </source>
</evidence>
<dbReference type="EMBL" id="CAXAMN010021191">
    <property type="protein sequence ID" value="CAK9057293.1"/>
    <property type="molecule type" value="Genomic_DNA"/>
</dbReference>
<dbReference type="SMART" id="SM00240">
    <property type="entry name" value="FHA"/>
    <property type="match status" value="1"/>
</dbReference>
<feature type="region of interest" description="Disordered" evidence="1">
    <location>
        <begin position="1"/>
        <end position="27"/>
    </location>
</feature>
<reference evidence="3 4" key="1">
    <citation type="submission" date="2024-02" db="EMBL/GenBank/DDBJ databases">
        <authorList>
            <person name="Chen Y."/>
            <person name="Shah S."/>
            <person name="Dougan E. K."/>
            <person name="Thang M."/>
            <person name="Chan C."/>
        </authorList>
    </citation>
    <scope>NUCLEOTIDE SEQUENCE [LARGE SCALE GENOMIC DNA]</scope>
</reference>
<dbReference type="PANTHER" id="PTHR23308">
    <property type="entry name" value="NUCLEAR INHIBITOR OF PROTEIN PHOSPHATASE-1"/>
    <property type="match status" value="1"/>
</dbReference>